<organism evidence="3 4">
    <name type="scientific">Pseudoxanthomonas dokdonensis</name>
    <dbReference type="NCBI Taxonomy" id="344882"/>
    <lineage>
        <taxon>Bacteria</taxon>
        <taxon>Pseudomonadati</taxon>
        <taxon>Pseudomonadota</taxon>
        <taxon>Gammaproteobacteria</taxon>
        <taxon>Lysobacterales</taxon>
        <taxon>Lysobacteraceae</taxon>
        <taxon>Pseudoxanthomonas</taxon>
    </lineage>
</organism>
<evidence type="ECO:0000313" key="4">
    <source>
        <dbReference type="Proteomes" id="UP000052052"/>
    </source>
</evidence>
<dbReference type="InterPro" id="IPR003423">
    <property type="entry name" value="OMP_efflux"/>
</dbReference>
<comment type="subcellular location">
    <subcellularLocation>
        <location evidence="2">Cell outer membrane</location>
        <topology evidence="2">Lipid-anchor</topology>
    </subcellularLocation>
</comment>
<dbReference type="Proteomes" id="UP000052052">
    <property type="component" value="Unassembled WGS sequence"/>
</dbReference>
<reference evidence="3 4" key="1">
    <citation type="submission" date="2015-05" db="EMBL/GenBank/DDBJ databases">
        <title>Genome sequencing and analysis of members of genus Stenotrophomonas.</title>
        <authorList>
            <person name="Patil P.P."/>
            <person name="Midha S."/>
            <person name="Patil P.B."/>
        </authorList>
    </citation>
    <scope>NUCLEOTIDE SEQUENCE [LARGE SCALE GENOMIC DNA]</scope>
    <source>
        <strain evidence="3 4">DSM 21858</strain>
    </source>
</reference>
<dbReference type="GO" id="GO:0009279">
    <property type="term" value="C:cell outer membrane"/>
    <property type="evidence" value="ECO:0007669"/>
    <property type="project" value="UniProtKB-SubCell"/>
</dbReference>
<dbReference type="PANTHER" id="PTHR30203:SF29">
    <property type="entry name" value="PROTEIN CYAE"/>
    <property type="match status" value="1"/>
</dbReference>
<comment type="similarity">
    <text evidence="1 2">Belongs to the outer membrane factor (OMF) (TC 1.B.17) family.</text>
</comment>
<comment type="caution">
    <text evidence="3">The sequence shown here is derived from an EMBL/GenBank/DDBJ whole genome shotgun (WGS) entry which is preliminary data.</text>
</comment>
<dbReference type="Gene3D" id="1.20.1600.10">
    <property type="entry name" value="Outer membrane efflux proteins (OEP)"/>
    <property type="match status" value="1"/>
</dbReference>
<evidence type="ECO:0000313" key="3">
    <source>
        <dbReference type="EMBL" id="KRG71485.1"/>
    </source>
</evidence>
<keyword evidence="2" id="KW-0564">Palmitate</keyword>
<evidence type="ECO:0000256" key="1">
    <source>
        <dbReference type="ARBA" id="ARBA00007613"/>
    </source>
</evidence>
<evidence type="ECO:0008006" key="5">
    <source>
        <dbReference type="Google" id="ProtNLM"/>
    </source>
</evidence>
<keyword evidence="2" id="KW-0812">Transmembrane</keyword>
<dbReference type="OrthoDB" id="9770517at2"/>
<sequence>MARSGTPAVAPSQHSLGLALAWLWLAGGCATLSPPDHQQIQAQALGGAQPPAQWASVAATGEVSDAWIASFGDRRLDALVAEAIAHNTDLRIAATRVQQADAAVDVAQGQLYPAIGVLARASSKPIDDLVAVVSGAVLKVWWEIDLWGRLRYARNAAVASRDASSADYRFARQSIAAATARAWFLVAETAQQREIAMAMADSGQQLVTLSQQRWKVGAGSEQDVTLARANLALYQDSVQQIDLAHRQASRALEVLLGRFPRAELEAGALPTMPDPVPAGIPAQVLERRPDLIAAEHRVAAAFNRVGEAKAARLPGLTLGANAGRIADDLNGLENGRDRSIESAGGSLVAPIFLGGTLSAQVQLRNAEQEQALADYARLALQAVQEVEDALDAEQVLAERERILRAALVDNQRTLELQQSAFGVGKIDMRAVAQSGLAVYAAQVVLLQVQRERLSRRVGLHLALGGDFDLATTAPIATADVSATR</sequence>
<dbReference type="Gene3D" id="2.20.200.10">
    <property type="entry name" value="Outer membrane efflux proteins (OEP)"/>
    <property type="match status" value="1"/>
</dbReference>
<keyword evidence="4" id="KW-1185">Reference proteome</keyword>
<name>A0A0R0CN92_9GAMM</name>
<gene>
    <name evidence="3" type="ORF">ABB29_01535</name>
</gene>
<dbReference type="PATRIC" id="fig|344882.3.peg.1504"/>
<dbReference type="EMBL" id="LDJL01000002">
    <property type="protein sequence ID" value="KRG71485.1"/>
    <property type="molecule type" value="Genomic_DNA"/>
</dbReference>
<dbReference type="RefSeq" id="WP_083487338.1">
    <property type="nucleotide sequence ID" value="NZ_LDJL01000002.1"/>
</dbReference>
<dbReference type="PROSITE" id="PS51257">
    <property type="entry name" value="PROKAR_LIPOPROTEIN"/>
    <property type="match status" value="1"/>
</dbReference>
<accession>A0A0R0CN92</accession>
<dbReference type="Pfam" id="PF02321">
    <property type="entry name" value="OEP"/>
    <property type="match status" value="2"/>
</dbReference>
<dbReference type="GO" id="GO:0015562">
    <property type="term" value="F:efflux transmembrane transporter activity"/>
    <property type="evidence" value="ECO:0007669"/>
    <property type="project" value="InterPro"/>
</dbReference>
<dbReference type="InterPro" id="IPR010131">
    <property type="entry name" value="MdtP/NodT-like"/>
</dbReference>
<dbReference type="PANTHER" id="PTHR30203">
    <property type="entry name" value="OUTER MEMBRANE CATION EFFLUX PROTEIN"/>
    <property type="match status" value="1"/>
</dbReference>
<keyword evidence="2" id="KW-0472">Membrane</keyword>
<dbReference type="STRING" id="344882.ABB29_01535"/>
<proteinExistence type="inferred from homology"/>
<dbReference type="SUPFAM" id="SSF56954">
    <property type="entry name" value="Outer membrane efflux proteins (OEP)"/>
    <property type="match status" value="1"/>
</dbReference>
<evidence type="ECO:0000256" key="2">
    <source>
        <dbReference type="RuleBase" id="RU362097"/>
    </source>
</evidence>
<keyword evidence="2" id="KW-1134">Transmembrane beta strand</keyword>
<protein>
    <recommendedName>
        <fullName evidence="5">Transporter</fullName>
    </recommendedName>
</protein>
<keyword evidence="2" id="KW-0449">Lipoprotein</keyword>
<dbReference type="AlphaFoldDB" id="A0A0R0CN92"/>
<dbReference type="NCBIfam" id="TIGR01845">
    <property type="entry name" value="outer_NodT"/>
    <property type="match status" value="1"/>
</dbReference>